<dbReference type="EMBL" id="VDLU01000001">
    <property type="protein sequence ID" value="TNJ29691.1"/>
    <property type="molecule type" value="Genomic_DNA"/>
</dbReference>
<dbReference type="AlphaFoldDB" id="A0A4Z1TAZ2"/>
<evidence type="ECO:0000313" key="2">
    <source>
        <dbReference type="Proteomes" id="UP000315496"/>
    </source>
</evidence>
<evidence type="ECO:0000313" key="1">
    <source>
        <dbReference type="EMBL" id="TNJ29691.1"/>
    </source>
</evidence>
<proteinExistence type="predicted"/>
<name>A0A4Z1TAZ2_GIAMU</name>
<gene>
    <name evidence="1" type="ORF">GMRT_16344</name>
</gene>
<accession>A0A4Z1TAZ2</accession>
<comment type="caution">
    <text evidence="1">The sequence shown here is derived from an EMBL/GenBank/DDBJ whole genome shotgun (WGS) entry which is preliminary data.</text>
</comment>
<reference evidence="1 2" key="1">
    <citation type="submission" date="2019-05" db="EMBL/GenBank/DDBJ databases">
        <title>The compact genome of Giardia muris reveals important steps in the evolution of intestinal protozoan parasites.</title>
        <authorList>
            <person name="Xu F."/>
            <person name="Jimenez-Gonzalez A."/>
            <person name="Einarsson E."/>
            <person name="Astvaldsson A."/>
            <person name="Peirasmaki D."/>
            <person name="Eckmann L."/>
            <person name="Andersson J.O."/>
            <person name="Svard S.G."/>
            <person name="Jerlstrom-Hultqvist J."/>
        </authorList>
    </citation>
    <scope>NUCLEOTIDE SEQUENCE [LARGE SCALE GENOMIC DNA]</scope>
    <source>
        <strain evidence="1 2">Roberts-Thomson</strain>
    </source>
</reference>
<protein>
    <submittedName>
        <fullName evidence="1">Uncharacterized protein</fullName>
    </submittedName>
</protein>
<dbReference type="VEuPathDB" id="GiardiaDB:GMRT_16344"/>
<dbReference type="Proteomes" id="UP000315496">
    <property type="component" value="Chromosome 1"/>
</dbReference>
<sequence>MQGSMLLSLLEHDLAQCISPWDRYNEYLQAILSEQLSDEAFFEAFHFAIQRSTTEQIKEQTLAIVLRLLINLKEEHKVTYVESECFSQFLRLFRTAPTPDILRYLASSAERILEYNVRAGLEIQQILFKRPNNFGLHTIYGPTRESGKICPDCGTYDPLQCQGGKYHSCLLETPPTANAMIRFVRPWFSRRSEWVEGRRTQTVYQTLK</sequence>
<keyword evidence="2" id="KW-1185">Reference proteome</keyword>
<organism evidence="1 2">
    <name type="scientific">Giardia muris</name>
    <dbReference type="NCBI Taxonomy" id="5742"/>
    <lineage>
        <taxon>Eukaryota</taxon>
        <taxon>Metamonada</taxon>
        <taxon>Diplomonadida</taxon>
        <taxon>Hexamitidae</taxon>
        <taxon>Giardiinae</taxon>
        <taxon>Giardia</taxon>
    </lineage>
</organism>